<accession>A0AAW1CI37</accession>
<evidence type="ECO:0000313" key="3">
    <source>
        <dbReference type="Proteomes" id="UP001461498"/>
    </source>
</evidence>
<evidence type="ECO:0000256" key="1">
    <source>
        <dbReference type="SAM" id="SignalP"/>
    </source>
</evidence>
<dbReference type="EMBL" id="JAPXFL010000015">
    <property type="protein sequence ID" value="KAK9497054.1"/>
    <property type="molecule type" value="Genomic_DNA"/>
</dbReference>
<keyword evidence="1" id="KW-0732">Signal</keyword>
<keyword evidence="3" id="KW-1185">Reference proteome</keyword>
<proteinExistence type="predicted"/>
<comment type="caution">
    <text evidence="2">The sequence shown here is derived from an EMBL/GenBank/DDBJ whole genome shotgun (WGS) entry which is preliminary data.</text>
</comment>
<name>A0AAW1CI37_9HEMI</name>
<dbReference type="AlphaFoldDB" id="A0AAW1CI37"/>
<gene>
    <name evidence="2" type="ORF">O3M35_004438</name>
</gene>
<reference evidence="2 3" key="1">
    <citation type="submission" date="2022-12" db="EMBL/GenBank/DDBJ databases">
        <title>Chromosome-level genome assembly of true bugs.</title>
        <authorList>
            <person name="Ma L."/>
            <person name="Li H."/>
        </authorList>
    </citation>
    <scope>NUCLEOTIDE SEQUENCE [LARGE SCALE GENOMIC DNA]</scope>
    <source>
        <strain evidence="2">Lab_2022b</strain>
    </source>
</reference>
<evidence type="ECO:0000313" key="2">
    <source>
        <dbReference type="EMBL" id="KAK9497054.1"/>
    </source>
</evidence>
<dbReference type="Pfam" id="PF21203">
    <property type="entry name" value="ECM10"/>
    <property type="match status" value="1"/>
</dbReference>
<sequence length="224" mass="25499">MMSYFIFIVIVALFYPNYVKCDLEYDAPISVKLYHNLEDESYSTCIVEFPLQTAHNQQIVLINSTGFPKLSEMIAQNKFYKIKAVVRTTKGRQFTFRTYTSSNLLTSKGSKMLLTITHDYKGSVMAVTLHSVADNSAVFDSSNVKAVVQIPQIDYGPVPDIPTYMELVLEREREAKERAGNMDNRSFLSKYVLVLHRTVSCICSPFRIKWGTKPGCQVNIHQSI</sequence>
<feature type="signal peptide" evidence="1">
    <location>
        <begin position="1"/>
        <end position="21"/>
    </location>
</feature>
<protein>
    <submittedName>
        <fullName evidence="2">Uncharacterized protein</fullName>
    </submittedName>
</protein>
<organism evidence="2 3">
    <name type="scientific">Rhynocoris fuscipes</name>
    <dbReference type="NCBI Taxonomy" id="488301"/>
    <lineage>
        <taxon>Eukaryota</taxon>
        <taxon>Metazoa</taxon>
        <taxon>Ecdysozoa</taxon>
        <taxon>Arthropoda</taxon>
        <taxon>Hexapoda</taxon>
        <taxon>Insecta</taxon>
        <taxon>Pterygota</taxon>
        <taxon>Neoptera</taxon>
        <taxon>Paraneoptera</taxon>
        <taxon>Hemiptera</taxon>
        <taxon>Heteroptera</taxon>
        <taxon>Panheteroptera</taxon>
        <taxon>Cimicomorpha</taxon>
        <taxon>Reduviidae</taxon>
        <taxon>Harpactorinae</taxon>
        <taxon>Harpactorini</taxon>
        <taxon>Rhynocoris</taxon>
    </lineage>
</organism>
<dbReference type="Proteomes" id="UP001461498">
    <property type="component" value="Unassembled WGS sequence"/>
</dbReference>
<feature type="chain" id="PRO_5043519666" evidence="1">
    <location>
        <begin position="22"/>
        <end position="224"/>
    </location>
</feature>